<reference evidence="2 3" key="1">
    <citation type="submission" date="2010-12" db="EMBL/GenBank/DDBJ databases">
        <title>Whole genome sequence of Anaerolinea thermophila UNI-1.</title>
        <authorList>
            <person name="Narita-Yamada S."/>
            <person name="Kishi E."/>
            <person name="Watanabe Y."/>
            <person name="Takasaki K."/>
            <person name="Ankai A."/>
            <person name="Oguchi A."/>
            <person name="Fukui S."/>
            <person name="Takahashi M."/>
            <person name="Yashiro I."/>
            <person name="Hosoyama A."/>
            <person name="Sekiguchi Y."/>
            <person name="Hanada S."/>
            <person name="Fujita N."/>
        </authorList>
    </citation>
    <scope>NUCLEOTIDE SEQUENCE [LARGE SCALE GENOMIC DNA]</scope>
    <source>
        <strain evidence="3">DSM 14523 / JCM 11388 / NBRC 100420 / UNI-1</strain>
    </source>
</reference>
<proteinExistence type="predicted"/>
<dbReference type="AlphaFoldDB" id="E8N223"/>
<organism evidence="2 3">
    <name type="scientific">Anaerolinea thermophila (strain DSM 14523 / JCM 11388 / NBRC 100420 / UNI-1)</name>
    <dbReference type="NCBI Taxonomy" id="926569"/>
    <lineage>
        <taxon>Bacteria</taxon>
        <taxon>Bacillati</taxon>
        <taxon>Chloroflexota</taxon>
        <taxon>Anaerolineae</taxon>
        <taxon>Anaerolineales</taxon>
        <taxon>Anaerolineaceae</taxon>
        <taxon>Anaerolinea</taxon>
    </lineage>
</organism>
<accession>E8N223</accession>
<evidence type="ECO:0000313" key="3">
    <source>
        <dbReference type="Proteomes" id="UP000008922"/>
    </source>
</evidence>
<sequence length="81" mass="8719">MKNWRLWIGLAGLTLLLLSGCARTAQVAEPTAQSTPEVPPTAIPTPTPKVDYCLECHTDKDRLIDTAKPEEEVVSESEGAG</sequence>
<dbReference type="KEGG" id="atm:ANT_29440"/>
<evidence type="ECO:0000256" key="1">
    <source>
        <dbReference type="SAM" id="SignalP"/>
    </source>
</evidence>
<dbReference type="RefSeq" id="WP_013561314.1">
    <property type="nucleotide sequence ID" value="NC_014960.1"/>
</dbReference>
<dbReference type="HOGENOM" id="CLU_2566374_0_0_0"/>
<keyword evidence="1" id="KW-0732">Signal</keyword>
<name>E8N223_ANATU</name>
<dbReference type="EMBL" id="AP012029">
    <property type="protein sequence ID" value="BAJ64970.1"/>
    <property type="molecule type" value="Genomic_DNA"/>
</dbReference>
<evidence type="ECO:0008006" key="4">
    <source>
        <dbReference type="Google" id="ProtNLM"/>
    </source>
</evidence>
<evidence type="ECO:0000313" key="2">
    <source>
        <dbReference type="EMBL" id="BAJ64970.1"/>
    </source>
</evidence>
<dbReference type="STRING" id="926569.ANT_29440"/>
<dbReference type="PROSITE" id="PS51257">
    <property type="entry name" value="PROKAR_LIPOPROTEIN"/>
    <property type="match status" value="1"/>
</dbReference>
<protein>
    <recommendedName>
        <fullName evidence="4">Cytochrome c family protein</fullName>
    </recommendedName>
</protein>
<dbReference type="InParanoid" id="E8N223"/>
<gene>
    <name evidence="2" type="ordered locus">ANT_29440</name>
</gene>
<feature type="signal peptide" evidence="1">
    <location>
        <begin position="1"/>
        <end position="24"/>
    </location>
</feature>
<keyword evidence="3" id="KW-1185">Reference proteome</keyword>
<dbReference type="OrthoDB" id="10015941at2"/>
<dbReference type="Proteomes" id="UP000008922">
    <property type="component" value="Chromosome"/>
</dbReference>
<feature type="chain" id="PRO_5003228066" description="Cytochrome c family protein" evidence="1">
    <location>
        <begin position="25"/>
        <end position="81"/>
    </location>
</feature>